<dbReference type="OrthoDB" id="949719at2"/>
<sequence length="146" mass="17418">MAKKTEEDIDEDFIIASMNMTGPSALNKVRKPDNIPSQKQEQETSEDEKEYTELATQKEGKESKKRKTKGNYEELFIRPSDITGRQEKTIYLREDHYDRIDKMLKLYRNTKLSVFSYVDAVLEHHFELYKQEMKEIHDKLYKAPYE</sequence>
<dbReference type="RefSeq" id="WP_157257597.1">
    <property type="nucleotide sequence ID" value="NZ_BBXL01000029.1"/>
</dbReference>
<dbReference type="Proteomes" id="UP000184480">
    <property type="component" value="Unassembled WGS sequence"/>
</dbReference>
<proteinExistence type="predicted"/>
<dbReference type="EMBL" id="FQUC01000022">
    <property type="protein sequence ID" value="SHG37109.1"/>
    <property type="molecule type" value="Genomic_DNA"/>
</dbReference>
<evidence type="ECO:0008006" key="4">
    <source>
        <dbReference type="Google" id="ProtNLM"/>
    </source>
</evidence>
<dbReference type="STRING" id="1346286.SAMN05444362_12245"/>
<feature type="region of interest" description="Disordered" evidence="1">
    <location>
        <begin position="21"/>
        <end position="70"/>
    </location>
</feature>
<gene>
    <name evidence="2" type="ORF">SAMN05444362_12245</name>
</gene>
<keyword evidence="3" id="KW-1185">Reference proteome</keyword>
<evidence type="ECO:0000313" key="3">
    <source>
        <dbReference type="Proteomes" id="UP000184480"/>
    </source>
</evidence>
<organism evidence="2 3">
    <name type="scientific">Dysgonomonas macrotermitis</name>
    <dbReference type="NCBI Taxonomy" id="1346286"/>
    <lineage>
        <taxon>Bacteria</taxon>
        <taxon>Pseudomonadati</taxon>
        <taxon>Bacteroidota</taxon>
        <taxon>Bacteroidia</taxon>
        <taxon>Bacteroidales</taxon>
        <taxon>Dysgonomonadaceae</taxon>
        <taxon>Dysgonomonas</taxon>
    </lineage>
</organism>
<dbReference type="AlphaFoldDB" id="A0A1M5J9W3"/>
<reference evidence="3" key="1">
    <citation type="submission" date="2016-11" db="EMBL/GenBank/DDBJ databases">
        <authorList>
            <person name="Varghese N."/>
            <person name="Submissions S."/>
        </authorList>
    </citation>
    <scope>NUCLEOTIDE SEQUENCE [LARGE SCALE GENOMIC DNA]</scope>
    <source>
        <strain evidence="3">DSM 27370</strain>
    </source>
</reference>
<protein>
    <recommendedName>
        <fullName evidence="4">DUF3408 domain-containing protein</fullName>
    </recommendedName>
</protein>
<evidence type="ECO:0000313" key="2">
    <source>
        <dbReference type="EMBL" id="SHG37109.1"/>
    </source>
</evidence>
<dbReference type="InterPro" id="IPR021823">
    <property type="entry name" value="DUF3408"/>
</dbReference>
<name>A0A1M5J9W3_9BACT</name>
<accession>A0A1M5J9W3</accession>
<evidence type="ECO:0000256" key="1">
    <source>
        <dbReference type="SAM" id="MobiDB-lite"/>
    </source>
</evidence>
<dbReference type="Pfam" id="PF11888">
    <property type="entry name" value="DUF3408"/>
    <property type="match status" value="1"/>
</dbReference>